<dbReference type="EMBL" id="RAZT01000001">
    <property type="protein sequence ID" value="RKN36652.1"/>
    <property type="molecule type" value="Genomic_DNA"/>
</dbReference>
<accession>A0A3A9YHZ1</accession>
<keyword evidence="1" id="KW-0732">Signal</keyword>
<sequence>MSLLTALLVAPVLAVPGAVPAAAPTAMTAEAVTWTTANSASAGDQDLSAVAMNRNGQVAVVWEDDRDSTNPADDTHSEIFLRLFRDGVPAYEVKLSGSGTSGAAWRHISPDVGLDDRGNAVVVWAADGDGNGVYNIQYRVVSPAGAVLGSGQVNASDAGQQIWPKVAVDPDGAPNNAAAVGFAVVWEDIQGTAPATVRAAGYTAATSKAYEVTASQTTGAHHRPDVAVSASGEALVVWDEDANANGFYNIGLARLARSNGSVVLSRRTANAQSDGQQQRASVAANFAGDFTVAWESDHTGTRGVWERSFGAAGAARHAEVQVSGGAGATAPGVGIDDQGNVVVGWTVVGADSDVWARGLNPDGTAGGRLPAQALSQTTTGRQDQMAVAASPWGEVTVCYTDDNDGNTFDQVLLGLGTTNSTWQVSAQELRRMKARAANRAG</sequence>
<evidence type="ECO:0000313" key="3">
    <source>
        <dbReference type="Proteomes" id="UP000275865"/>
    </source>
</evidence>
<dbReference type="Proteomes" id="UP000275865">
    <property type="component" value="Unassembled WGS sequence"/>
</dbReference>
<comment type="caution">
    <text evidence="2">The sequence shown here is derived from an EMBL/GenBank/DDBJ whole genome shotgun (WGS) entry which is preliminary data.</text>
</comment>
<protein>
    <submittedName>
        <fullName evidence="2">Uncharacterized protein</fullName>
    </submittedName>
</protein>
<feature type="signal peptide" evidence="1">
    <location>
        <begin position="1"/>
        <end position="21"/>
    </location>
</feature>
<organism evidence="2 3">
    <name type="scientific">Micromonospora musae</name>
    <dbReference type="NCBI Taxonomy" id="1894970"/>
    <lineage>
        <taxon>Bacteria</taxon>
        <taxon>Bacillati</taxon>
        <taxon>Actinomycetota</taxon>
        <taxon>Actinomycetes</taxon>
        <taxon>Micromonosporales</taxon>
        <taxon>Micromonosporaceae</taxon>
        <taxon>Micromonospora</taxon>
    </lineage>
</organism>
<proteinExistence type="predicted"/>
<feature type="chain" id="PRO_5017333161" evidence="1">
    <location>
        <begin position="22"/>
        <end position="441"/>
    </location>
</feature>
<reference evidence="2 3" key="1">
    <citation type="submission" date="2018-09" db="EMBL/GenBank/DDBJ databases">
        <title>Micromonospora sp. nov. MS1-9, isolated from a root of Musa sp.</title>
        <authorList>
            <person name="Kuncharoen N."/>
            <person name="Kudo T."/>
            <person name="Ohkuma M."/>
            <person name="Yuki M."/>
            <person name="Tanasupawat S."/>
        </authorList>
    </citation>
    <scope>NUCLEOTIDE SEQUENCE [LARGE SCALE GENOMIC DNA]</scope>
    <source>
        <strain evidence="2 3">MS1-9</strain>
    </source>
</reference>
<evidence type="ECO:0000256" key="1">
    <source>
        <dbReference type="SAM" id="SignalP"/>
    </source>
</evidence>
<evidence type="ECO:0000313" key="2">
    <source>
        <dbReference type="EMBL" id="RKN36652.1"/>
    </source>
</evidence>
<gene>
    <name evidence="2" type="ORF">D7044_02120</name>
</gene>
<name>A0A3A9YHZ1_9ACTN</name>
<dbReference type="AlphaFoldDB" id="A0A3A9YHZ1"/>